<accession>A0A0B2VUI4</accession>
<evidence type="ECO:0000313" key="3">
    <source>
        <dbReference type="EMBL" id="KHN85318.1"/>
    </source>
</evidence>
<feature type="transmembrane region" description="Helical" evidence="1">
    <location>
        <begin position="48"/>
        <end position="70"/>
    </location>
</feature>
<evidence type="ECO:0008006" key="5">
    <source>
        <dbReference type="Google" id="ProtNLM"/>
    </source>
</evidence>
<name>A0A0B2VUI4_TOXCA</name>
<feature type="signal peptide" evidence="2">
    <location>
        <begin position="1"/>
        <end position="16"/>
    </location>
</feature>
<protein>
    <recommendedName>
        <fullName evidence="5">Secreted protein</fullName>
    </recommendedName>
</protein>
<dbReference type="OrthoDB" id="10556897at2759"/>
<organism evidence="3 4">
    <name type="scientific">Toxocara canis</name>
    <name type="common">Canine roundworm</name>
    <dbReference type="NCBI Taxonomy" id="6265"/>
    <lineage>
        <taxon>Eukaryota</taxon>
        <taxon>Metazoa</taxon>
        <taxon>Ecdysozoa</taxon>
        <taxon>Nematoda</taxon>
        <taxon>Chromadorea</taxon>
        <taxon>Rhabditida</taxon>
        <taxon>Spirurina</taxon>
        <taxon>Ascaridomorpha</taxon>
        <taxon>Ascaridoidea</taxon>
        <taxon>Toxocaridae</taxon>
        <taxon>Toxocara</taxon>
    </lineage>
</organism>
<dbReference type="Proteomes" id="UP000031036">
    <property type="component" value="Unassembled WGS sequence"/>
</dbReference>
<feature type="chain" id="PRO_5002078622" description="Secreted protein" evidence="2">
    <location>
        <begin position="17"/>
        <end position="75"/>
    </location>
</feature>
<sequence>MNVLLLVPLATSTVYATCPLLWNSKQNLGYEHGFQVINANSNAYRRCLYITDNCLYGTYAYILFNIYILYKRTAN</sequence>
<evidence type="ECO:0000256" key="2">
    <source>
        <dbReference type="SAM" id="SignalP"/>
    </source>
</evidence>
<keyword evidence="1" id="KW-1133">Transmembrane helix</keyword>
<evidence type="ECO:0000313" key="4">
    <source>
        <dbReference type="Proteomes" id="UP000031036"/>
    </source>
</evidence>
<keyword evidence="1" id="KW-0472">Membrane</keyword>
<keyword evidence="2" id="KW-0732">Signal</keyword>
<gene>
    <name evidence="3" type="ORF">Tcan_07475</name>
</gene>
<keyword evidence="4" id="KW-1185">Reference proteome</keyword>
<comment type="caution">
    <text evidence="3">The sequence shown here is derived from an EMBL/GenBank/DDBJ whole genome shotgun (WGS) entry which is preliminary data.</text>
</comment>
<proteinExistence type="predicted"/>
<keyword evidence="1" id="KW-0812">Transmembrane</keyword>
<evidence type="ECO:0000256" key="1">
    <source>
        <dbReference type="SAM" id="Phobius"/>
    </source>
</evidence>
<reference evidence="3 4" key="1">
    <citation type="submission" date="2014-11" db="EMBL/GenBank/DDBJ databases">
        <title>Genetic blueprint of the zoonotic pathogen Toxocara canis.</title>
        <authorList>
            <person name="Zhu X.-Q."/>
            <person name="Korhonen P.K."/>
            <person name="Cai H."/>
            <person name="Young N.D."/>
            <person name="Nejsum P."/>
            <person name="von Samson-Himmelstjerna G."/>
            <person name="Boag P.R."/>
            <person name="Tan P."/>
            <person name="Li Q."/>
            <person name="Min J."/>
            <person name="Yang Y."/>
            <person name="Wang X."/>
            <person name="Fang X."/>
            <person name="Hall R.S."/>
            <person name="Hofmann A."/>
            <person name="Sternberg P.W."/>
            <person name="Jex A.R."/>
            <person name="Gasser R.B."/>
        </authorList>
    </citation>
    <scope>NUCLEOTIDE SEQUENCE [LARGE SCALE GENOMIC DNA]</scope>
    <source>
        <strain evidence="3">PN_DK_2014</strain>
    </source>
</reference>
<dbReference type="AlphaFoldDB" id="A0A0B2VUI4"/>
<dbReference type="EMBL" id="JPKZ01000812">
    <property type="protein sequence ID" value="KHN85318.1"/>
    <property type="molecule type" value="Genomic_DNA"/>
</dbReference>